<dbReference type="RefSeq" id="WP_062422002.1">
    <property type="nucleotide sequence ID" value="NZ_BBYA01000009.1"/>
</dbReference>
<keyword evidence="3" id="KW-0411">Iron-sulfur</keyword>
<dbReference type="PROSITE" id="PS00198">
    <property type="entry name" value="4FE4S_FER_1"/>
    <property type="match status" value="1"/>
</dbReference>
<reference evidence="5 6" key="1">
    <citation type="submission" date="2015-07" db="EMBL/GenBank/DDBJ databases">
        <title>Genome sequence of Leptolinea tardivitalis DSM 16556.</title>
        <authorList>
            <person name="Hemp J."/>
            <person name="Ward L.M."/>
            <person name="Pace L.A."/>
            <person name="Fischer W.W."/>
        </authorList>
    </citation>
    <scope>NUCLEOTIDE SEQUENCE [LARGE SCALE GENOMIC DNA]</scope>
    <source>
        <strain evidence="5 6">YMTK-2</strain>
    </source>
</reference>
<comment type="caution">
    <text evidence="5">The sequence shown here is derived from an EMBL/GenBank/DDBJ whole genome shotgun (WGS) entry which is preliminary data.</text>
</comment>
<dbReference type="STRING" id="229920.ADM99_03790"/>
<dbReference type="PANTHER" id="PTHR43312">
    <property type="entry name" value="D-THREO-ALDOSE 1-DEHYDROGENASE"/>
    <property type="match status" value="1"/>
</dbReference>
<keyword evidence="2" id="KW-0408">Iron</keyword>
<dbReference type="InterPro" id="IPR017896">
    <property type="entry name" value="4Fe4S_Fe-S-bd"/>
</dbReference>
<sequence>MQYRKFGKIDWQPSALGFGCMRLPIKDGKAENIDQDKVNVMIHRAYEAGVNYFDTAWGYHGGMSEPALGKALSGGLRNKVRVATKSPVWLINEPGDFDRLLDEQLTRLQTDHVDLYLLHALNRGSWMDRVLKHDVIKRAEAARADGRIRRLGFSFHDNLRTFKQIVDYYDKWDFCQIQYNYMDTTVQAGTEGLKYAASKGLGVVIMEPLLGGKLAMDLPATRPLWASASRKASPADWALQWLWNQPEVSVVLSGMSTLEQVEQNIASAERSGIGTLTAADNELIMKVCDVVNGLSPIPCTRCEYCLPCPNGVNIPRNFDAYNKALMFDALADSRNEYKYWIPDENKAEQCIQCDECLSKCPQKIAISTWMPVVGEVLGLGREYVKSV</sequence>
<keyword evidence="6" id="KW-1185">Reference proteome</keyword>
<keyword evidence="1" id="KW-0479">Metal-binding</keyword>
<evidence type="ECO:0000256" key="2">
    <source>
        <dbReference type="ARBA" id="ARBA00023004"/>
    </source>
</evidence>
<protein>
    <submittedName>
        <fullName evidence="5">Aldo/keto reductase</fullName>
    </submittedName>
</protein>
<evidence type="ECO:0000259" key="4">
    <source>
        <dbReference type="PROSITE" id="PS51379"/>
    </source>
</evidence>
<dbReference type="PROSITE" id="PS51379">
    <property type="entry name" value="4FE4S_FER_2"/>
    <property type="match status" value="1"/>
</dbReference>
<dbReference type="PANTHER" id="PTHR43312:SF2">
    <property type="entry name" value="OXIDOREDUCTASE"/>
    <property type="match status" value="1"/>
</dbReference>
<dbReference type="Gene3D" id="3.20.20.100">
    <property type="entry name" value="NADP-dependent oxidoreductase domain"/>
    <property type="match status" value="1"/>
</dbReference>
<dbReference type="Proteomes" id="UP000050430">
    <property type="component" value="Unassembled WGS sequence"/>
</dbReference>
<dbReference type="InterPro" id="IPR017900">
    <property type="entry name" value="4Fe4S_Fe_S_CS"/>
</dbReference>
<name>A0A0P6WXX9_9CHLR</name>
<dbReference type="PATRIC" id="fig|229920.5.peg.2393"/>
<dbReference type="AlphaFoldDB" id="A0A0P6WXX9"/>
<dbReference type="GO" id="GO:0046872">
    <property type="term" value="F:metal ion binding"/>
    <property type="evidence" value="ECO:0007669"/>
    <property type="project" value="UniProtKB-KW"/>
</dbReference>
<dbReference type="SUPFAM" id="SSF51430">
    <property type="entry name" value="NAD(P)-linked oxidoreductase"/>
    <property type="match status" value="1"/>
</dbReference>
<evidence type="ECO:0000256" key="1">
    <source>
        <dbReference type="ARBA" id="ARBA00022723"/>
    </source>
</evidence>
<accession>A0A0P6WXX9</accession>
<dbReference type="InterPro" id="IPR053135">
    <property type="entry name" value="AKR2_Oxidoreductase"/>
</dbReference>
<proteinExistence type="predicted"/>
<dbReference type="Pfam" id="PF13187">
    <property type="entry name" value="Fer4_9"/>
    <property type="match status" value="1"/>
</dbReference>
<dbReference type="GO" id="GO:0051536">
    <property type="term" value="F:iron-sulfur cluster binding"/>
    <property type="evidence" value="ECO:0007669"/>
    <property type="project" value="UniProtKB-KW"/>
</dbReference>
<feature type="domain" description="4Fe-4S ferredoxin-type" evidence="4">
    <location>
        <begin position="340"/>
        <end position="372"/>
    </location>
</feature>
<dbReference type="EMBL" id="LGCK01000006">
    <property type="protein sequence ID" value="KPL73532.1"/>
    <property type="molecule type" value="Genomic_DNA"/>
</dbReference>
<dbReference type="InterPro" id="IPR036812">
    <property type="entry name" value="NAD(P)_OxRdtase_dom_sf"/>
</dbReference>
<dbReference type="InterPro" id="IPR023210">
    <property type="entry name" value="NADP_OxRdtase_dom"/>
</dbReference>
<evidence type="ECO:0000313" key="5">
    <source>
        <dbReference type="EMBL" id="KPL73532.1"/>
    </source>
</evidence>
<gene>
    <name evidence="5" type="ORF">ADM99_03790</name>
</gene>
<dbReference type="CDD" id="cd19096">
    <property type="entry name" value="AKR_Fe-S_oxidoreductase"/>
    <property type="match status" value="1"/>
</dbReference>
<evidence type="ECO:0000313" key="6">
    <source>
        <dbReference type="Proteomes" id="UP000050430"/>
    </source>
</evidence>
<organism evidence="5 6">
    <name type="scientific">Leptolinea tardivitalis</name>
    <dbReference type="NCBI Taxonomy" id="229920"/>
    <lineage>
        <taxon>Bacteria</taxon>
        <taxon>Bacillati</taxon>
        <taxon>Chloroflexota</taxon>
        <taxon>Anaerolineae</taxon>
        <taxon>Anaerolineales</taxon>
        <taxon>Anaerolineaceae</taxon>
        <taxon>Leptolinea</taxon>
    </lineage>
</organism>
<dbReference type="Pfam" id="PF00248">
    <property type="entry name" value="Aldo_ket_red"/>
    <property type="match status" value="1"/>
</dbReference>
<evidence type="ECO:0000256" key="3">
    <source>
        <dbReference type="ARBA" id="ARBA00023014"/>
    </source>
</evidence>
<dbReference type="OrthoDB" id="9773828at2"/>